<feature type="signal peptide" evidence="1">
    <location>
        <begin position="1"/>
        <end position="21"/>
    </location>
</feature>
<evidence type="ECO:0000313" key="3">
    <source>
        <dbReference type="EMBL" id="TLM94135.1"/>
    </source>
</evidence>
<keyword evidence="1" id="KW-0732">Signal</keyword>
<sequence length="192" mass="20988">MKRILPLLGMLFALLAFPAAAQTDDAPLEYTERVPAENYGQPTLHARAADWADHHFAYGPKTNFVSDAAAGTVSVQGTIKLKPVDNKGQNLERTARFDFNFKATDQGYTYSVNNLKVIPDPQQPGQLVSLDAYLSLLRAEKNNDKTKNDRRVRAQANAIASEIAMSFRSYMNQIPTAEDGSVGLPATESAGN</sequence>
<dbReference type="Pfam" id="PF14730">
    <property type="entry name" value="DUF4468"/>
    <property type="match status" value="1"/>
</dbReference>
<evidence type="ECO:0000259" key="2">
    <source>
        <dbReference type="Pfam" id="PF14730"/>
    </source>
</evidence>
<dbReference type="AlphaFoldDB" id="A0A5R8WSH3"/>
<organism evidence="3 4">
    <name type="scientific">Hymenobacter jeollabukensis</name>
    <dbReference type="NCBI Taxonomy" id="2025313"/>
    <lineage>
        <taxon>Bacteria</taxon>
        <taxon>Pseudomonadati</taxon>
        <taxon>Bacteroidota</taxon>
        <taxon>Cytophagia</taxon>
        <taxon>Cytophagales</taxon>
        <taxon>Hymenobacteraceae</taxon>
        <taxon>Hymenobacter</taxon>
    </lineage>
</organism>
<dbReference type="InterPro" id="IPR027823">
    <property type="entry name" value="DUF4468"/>
</dbReference>
<dbReference type="OrthoDB" id="876063at2"/>
<dbReference type="RefSeq" id="WP_138076897.1">
    <property type="nucleotide sequence ID" value="NZ_VAJM01000003.1"/>
</dbReference>
<dbReference type="EMBL" id="VAJM01000003">
    <property type="protein sequence ID" value="TLM94135.1"/>
    <property type="molecule type" value="Genomic_DNA"/>
</dbReference>
<comment type="caution">
    <text evidence="3">The sequence shown here is derived from an EMBL/GenBank/DDBJ whole genome shotgun (WGS) entry which is preliminary data.</text>
</comment>
<reference evidence="3 4" key="1">
    <citation type="submission" date="2019-05" db="EMBL/GenBank/DDBJ databases">
        <title>Hymenobacter edaphi sp. nov., isolated from abandoned arsenic-contaminated farmland soil.</title>
        <authorList>
            <person name="Nie L."/>
        </authorList>
    </citation>
    <scope>NUCLEOTIDE SEQUENCE [LARGE SCALE GENOMIC DNA]</scope>
    <source>
        <strain evidence="3 4">1-3-3-8</strain>
    </source>
</reference>
<gene>
    <name evidence="3" type="ORF">FDY95_08940</name>
</gene>
<feature type="chain" id="PRO_5024308725" evidence="1">
    <location>
        <begin position="22"/>
        <end position="192"/>
    </location>
</feature>
<dbReference type="Proteomes" id="UP000305517">
    <property type="component" value="Unassembled WGS sequence"/>
</dbReference>
<evidence type="ECO:0000256" key="1">
    <source>
        <dbReference type="SAM" id="SignalP"/>
    </source>
</evidence>
<keyword evidence="4" id="KW-1185">Reference proteome</keyword>
<feature type="domain" description="DUF4468" evidence="2">
    <location>
        <begin position="30"/>
        <end position="116"/>
    </location>
</feature>
<proteinExistence type="predicted"/>
<name>A0A5R8WSH3_9BACT</name>
<protein>
    <submittedName>
        <fullName evidence="3">DUF4468 domain-containing protein</fullName>
    </submittedName>
</protein>
<accession>A0A5R8WSH3</accession>
<evidence type="ECO:0000313" key="4">
    <source>
        <dbReference type="Proteomes" id="UP000305517"/>
    </source>
</evidence>